<evidence type="ECO:0000259" key="1">
    <source>
        <dbReference type="Pfam" id="PF19789"/>
    </source>
</evidence>
<dbReference type="InterPro" id="IPR046240">
    <property type="entry name" value="DUF6273"/>
</dbReference>
<protein>
    <recommendedName>
        <fullName evidence="1">DUF6273 domain-containing protein</fullName>
    </recommendedName>
</protein>
<organism evidence="2">
    <name type="scientific">Myoviridae sp. ctv9K3</name>
    <dbReference type="NCBI Taxonomy" id="2825203"/>
    <lineage>
        <taxon>Viruses</taxon>
        <taxon>Duplodnaviria</taxon>
        <taxon>Heunggongvirae</taxon>
        <taxon>Uroviricota</taxon>
        <taxon>Caudoviricetes</taxon>
    </lineage>
</organism>
<reference evidence="2" key="1">
    <citation type="journal article" date="2021" name="Proc. Natl. Acad. Sci. U.S.A.">
        <title>A Catalog of Tens of Thousands of Viruses from Human Metagenomes Reveals Hidden Associations with Chronic Diseases.</title>
        <authorList>
            <person name="Tisza M.J."/>
            <person name="Buck C.B."/>
        </authorList>
    </citation>
    <scope>NUCLEOTIDE SEQUENCE</scope>
    <source>
        <strain evidence="2">Ctv9K3</strain>
    </source>
</reference>
<dbReference type="EMBL" id="BK015541">
    <property type="protein sequence ID" value="DAE12034.1"/>
    <property type="molecule type" value="Genomic_DNA"/>
</dbReference>
<feature type="domain" description="DUF6273" evidence="1">
    <location>
        <begin position="165"/>
        <end position="337"/>
    </location>
</feature>
<name>A0A8S5PYS3_9CAUD</name>
<dbReference type="Pfam" id="PF19789">
    <property type="entry name" value="DUF6273"/>
    <property type="match status" value="1"/>
</dbReference>
<proteinExistence type="predicted"/>
<accession>A0A8S5PYS3</accession>
<evidence type="ECO:0000313" key="2">
    <source>
        <dbReference type="EMBL" id="DAE12034.1"/>
    </source>
</evidence>
<sequence length="354" mass="39235">MAVQSIDLPRDTTMKDIAASLRAIAGFTAADLVTMKQVKAIVEGKKEKEVFAIGDQITVPWTDKATNVTYAAVMDVVHFGNVELKDGETTNAMFLQWHYCTPFGVQYDAAEAEVATEATFSEKYNYYTKNKYGSFSLATVTTGDAIPAGTTYYHSAIKDTSGNICRYGYNRWSHSAMRQWLNSKAGVNAWWAAQHKGDVKPAELATKAGFLTGFDDDFLSCLTPIKIVTIPNTISEPDKNTPTEVTYDKIFLPSMEQMYCAPQASGEGDYWEYWKRASGSTTPCEQWQIYPEVVTYAIENHNSPQAICMRSASRSISYNTWGVDRSGNVTDFGYAYRSMRCAPVCAITGTPVAQ</sequence>